<dbReference type="PRINTS" id="PR00480">
    <property type="entry name" value="ASTACIN"/>
</dbReference>
<feature type="compositionally biased region" description="Basic residues" evidence="12">
    <location>
        <begin position="295"/>
        <end position="308"/>
    </location>
</feature>
<evidence type="ECO:0000256" key="6">
    <source>
        <dbReference type="ARBA" id="ARBA00023049"/>
    </source>
</evidence>
<dbReference type="GO" id="GO:0006508">
    <property type="term" value="P:proteolysis"/>
    <property type="evidence" value="ECO:0007669"/>
    <property type="project" value="UniProtKB-KW"/>
</dbReference>
<feature type="active site" evidence="10">
    <location>
        <position position="178"/>
    </location>
</feature>
<sequence length="382" mass="43493">MASASLVFFITVGFAWGLPAPIIRRDGEPYVPSQISFIEAVDKNYNRKEIYERVKSWTPEDKGNVWELSGLLEGDIMTNPQKNGLLDKAMRWPSGIVPFYIKEEDFGEEDIAEIEAAIAEYHEKTCIRFRAYNKSDKAYVVIQGSAPGCWSSVGRQGKGQVINLQNPGCLKRGTIIHEILHALGFYHQQSSFDRDDYVQIVWDNISKGKEHNFDKYNNKLVTDFGVGYDYGSVMHYSGKAFTSNGNPTIVPLKEGVTIGQRKGFSKKDITKLQAMYKDECKSRDNSEKSSSSRHESKKKSLKSPHSRSIRSYQEDNDEEIYDRVNAWEEEDEENIWELSGLMEGDIMMGPNDHEDVKGLLDMSRRWPNGVVPFVIKDGHFST</sequence>
<dbReference type="InterPro" id="IPR006026">
    <property type="entry name" value="Peptidase_Metallo"/>
</dbReference>
<evidence type="ECO:0000313" key="14">
    <source>
        <dbReference type="EMBL" id="JAG71758.1"/>
    </source>
</evidence>
<keyword evidence="9" id="KW-0325">Glycoprotein</keyword>
<dbReference type="MEROPS" id="M12.A08"/>
<keyword evidence="2 10" id="KW-0479">Metal-binding</keyword>
<dbReference type="AlphaFoldDB" id="A0A0C9R569"/>
<dbReference type="PANTHER" id="PTHR10127:SF780">
    <property type="entry name" value="METALLOENDOPEPTIDASE"/>
    <property type="match status" value="1"/>
</dbReference>
<protein>
    <recommendedName>
        <fullName evidence="11">Metalloendopeptidase</fullName>
        <ecNumber evidence="11">3.4.24.-</ecNumber>
    </recommendedName>
</protein>
<dbReference type="PANTHER" id="PTHR10127">
    <property type="entry name" value="DISCOIDIN, CUB, EGF, LAMININ , AND ZINC METALLOPROTEASE DOMAIN CONTAINING"/>
    <property type="match status" value="1"/>
</dbReference>
<keyword evidence="4 10" id="KW-0378">Hydrolase</keyword>
<evidence type="ECO:0000256" key="9">
    <source>
        <dbReference type="ARBA" id="ARBA00023180"/>
    </source>
</evidence>
<organism evidence="14">
    <name type="scientific">Fopius arisanus</name>
    <dbReference type="NCBI Taxonomy" id="64838"/>
    <lineage>
        <taxon>Eukaryota</taxon>
        <taxon>Metazoa</taxon>
        <taxon>Ecdysozoa</taxon>
        <taxon>Arthropoda</taxon>
        <taxon>Hexapoda</taxon>
        <taxon>Insecta</taxon>
        <taxon>Pterygota</taxon>
        <taxon>Neoptera</taxon>
        <taxon>Endopterygota</taxon>
        <taxon>Hymenoptera</taxon>
        <taxon>Apocrita</taxon>
        <taxon>Ichneumonoidea</taxon>
        <taxon>Braconidae</taxon>
        <taxon>Opiinae</taxon>
        <taxon>Fopius</taxon>
    </lineage>
</organism>
<feature type="compositionally biased region" description="Basic and acidic residues" evidence="12">
    <location>
        <begin position="276"/>
        <end position="294"/>
    </location>
</feature>
<keyword evidence="1 10" id="KW-0645">Protease</keyword>
<evidence type="ECO:0000259" key="13">
    <source>
        <dbReference type="PROSITE" id="PS51864"/>
    </source>
</evidence>
<evidence type="ECO:0000256" key="3">
    <source>
        <dbReference type="ARBA" id="ARBA00022729"/>
    </source>
</evidence>
<dbReference type="GO" id="GO:0008270">
    <property type="term" value="F:zinc ion binding"/>
    <property type="evidence" value="ECO:0007669"/>
    <property type="project" value="UniProtKB-UniRule"/>
</dbReference>
<reference evidence="14" key="1">
    <citation type="submission" date="2015-01" db="EMBL/GenBank/DDBJ databases">
        <title>Transcriptome Assembly of Fopius arisanus.</title>
        <authorList>
            <person name="Geib S."/>
        </authorList>
    </citation>
    <scope>NUCLEOTIDE SEQUENCE</scope>
</reference>
<feature type="chain" id="PRO_5005112073" description="Metalloendopeptidase" evidence="11">
    <location>
        <begin position="18"/>
        <end position="382"/>
    </location>
</feature>
<gene>
    <name evidence="14" type="primary">nas-15_1</name>
    <name evidence="14" type="ORF">g.37736</name>
</gene>
<comment type="caution">
    <text evidence="10">Lacks conserved residue(s) required for the propagation of feature annotation.</text>
</comment>
<dbReference type="FunFam" id="3.40.390.10:FF:000015">
    <property type="entry name" value="Meprin A subunit"/>
    <property type="match status" value="1"/>
</dbReference>
<keyword evidence="7" id="KW-0865">Zymogen</keyword>
<name>A0A0C9R569_9HYME</name>
<dbReference type="InterPro" id="IPR024079">
    <property type="entry name" value="MetalloPept_cat_dom_sf"/>
</dbReference>
<evidence type="ECO:0000256" key="7">
    <source>
        <dbReference type="ARBA" id="ARBA00023145"/>
    </source>
</evidence>
<accession>A0A0C9R569</accession>
<feature type="binding site" evidence="10">
    <location>
        <position position="187"/>
    </location>
    <ligand>
        <name>Zn(2+)</name>
        <dbReference type="ChEBI" id="CHEBI:29105"/>
        <note>catalytic</note>
    </ligand>
</feature>
<feature type="domain" description="Peptidase M12A" evidence="13">
    <location>
        <begin position="83"/>
        <end position="281"/>
    </location>
</feature>
<evidence type="ECO:0000256" key="12">
    <source>
        <dbReference type="SAM" id="MobiDB-lite"/>
    </source>
</evidence>
<feature type="signal peptide" evidence="11">
    <location>
        <begin position="1"/>
        <end position="17"/>
    </location>
</feature>
<proteinExistence type="predicted"/>
<evidence type="ECO:0000256" key="11">
    <source>
        <dbReference type="RuleBase" id="RU361183"/>
    </source>
</evidence>
<dbReference type="Gene3D" id="3.40.390.10">
    <property type="entry name" value="Collagenase (Catalytic Domain)"/>
    <property type="match status" value="1"/>
</dbReference>
<evidence type="ECO:0000256" key="2">
    <source>
        <dbReference type="ARBA" id="ARBA00022723"/>
    </source>
</evidence>
<keyword evidence="5 10" id="KW-0862">Zinc</keyword>
<comment type="cofactor">
    <cofactor evidence="10 11">
        <name>Zn(2+)</name>
        <dbReference type="ChEBI" id="CHEBI:29105"/>
    </cofactor>
    <text evidence="10 11">Binds 1 zinc ion per subunit.</text>
</comment>
<dbReference type="PROSITE" id="PS51864">
    <property type="entry name" value="ASTACIN"/>
    <property type="match status" value="2"/>
</dbReference>
<feature type="domain" description="Peptidase M12A" evidence="13">
    <location>
        <begin position="357"/>
        <end position="382"/>
    </location>
</feature>
<evidence type="ECO:0000256" key="4">
    <source>
        <dbReference type="ARBA" id="ARBA00022801"/>
    </source>
</evidence>
<evidence type="ECO:0000256" key="1">
    <source>
        <dbReference type="ARBA" id="ARBA00022670"/>
    </source>
</evidence>
<dbReference type="SUPFAM" id="SSF55486">
    <property type="entry name" value="Metalloproteases ('zincins'), catalytic domain"/>
    <property type="match status" value="1"/>
</dbReference>
<feature type="binding site" evidence="10">
    <location>
        <position position="177"/>
    </location>
    <ligand>
        <name>Zn(2+)</name>
        <dbReference type="ChEBI" id="CHEBI:29105"/>
        <note>catalytic</note>
    </ligand>
</feature>
<keyword evidence="3 11" id="KW-0732">Signal</keyword>
<dbReference type="InterPro" id="IPR034035">
    <property type="entry name" value="Astacin-like_dom"/>
</dbReference>
<evidence type="ECO:0000256" key="10">
    <source>
        <dbReference type="PROSITE-ProRule" id="PRU01211"/>
    </source>
</evidence>
<dbReference type="InterPro" id="IPR001506">
    <property type="entry name" value="Peptidase_M12A"/>
</dbReference>
<keyword evidence="6 10" id="KW-0482">Metalloprotease</keyword>
<dbReference type="Pfam" id="PF01400">
    <property type="entry name" value="Astacin"/>
    <property type="match status" value="1"/>
</dbReference>
<keyword evidence="8" id="KW-1015">Disulfide bond</keyword>
<dbReference type="GO" id="GO:0004222">
    <property type="term" value="F:metalloendopeptidase activity"/>
    <property type="evidence" value="ECO:0007669"/>
    <property type="project" value="UniProtKB-UniRule"/>
</dbReference>
<evidence type="ECO:0000256" key="5">
    <source>
        <dbReference type="ARBA" id="ARBA00022833"/>
    </source>
</evidence>
<dbReference type="EC" id="3.4.24.-" evidence="11"/>
<evidence type="ECO:0000256" key="8">
    <source>
        <dbReference type="ARBA" id="ARBA00023157"/>
    </source>
</evidence>
<dbReference type="EMBL" id="GBYB01001991">
    <property type="protein sequence ID" value="JAG71758.1"/>
    <property type="molecule type" value="Transcribed_RNA"/>
</dbReference>
<feature type="binding site" evidence="10">
    <location>
        <position position="181"/>
    </location>
    <ligand>
        <name>Zn(2+)</name>
        <dbReference type="ChEBI" id="CHEBI:29105"/>
        <note>catalytic</note>
    </ligand>
</feature>
<dbReference type="SMART" id="SM00235">
    <property type="entry name" value="ZnMc"/>
    <property type="match status" value="1"/>
</dbReference>
<dbReference type="CDD" id="cd04280">
    <property type="entry name" value="ZnMc_astacin_like"/>
    <property type="match status" value="1"/>
</dbReference>
<feature type="region of interest" description="Disordered" evidence="12">
    <location>
        <begin position="276"/>
        <end position="315"/>
    </location>
</feature>